<dbReference type="Gene3D" id="3.75.10.10">
    <property type="entry name" value="L-arginine/glycine Amidinotransferase, Chain A"/>
    <property type="match status" value="1"/>
</dbReference>
<dbReference type="Proteomes" id="UP000001845">
    <property type="component" value="Chromosome"/>
</dbReference>
<keyword evidence="2 4" id="KW-0378">Hydrolase</keyword>
<dbReference type="GO" id="GO:0000052">
    <property type="term" value="P:citrulline metabolic process"/>
    <property type="evidence" value="ECO:0007669"/>
    <property type="project" value="TreeGrafter"/>
</dbReference>
<evidence type="ECO:0000313" key="5">
    <source>
        <dbReference type="Proteomes" id="UP000001845"/>
    </source>
</evidence>
<proteinExistence type="inferred from homology"/>
<dbReference type="GO" id="GO:0016597">
    <property type="term" value="F:amino acid binding"/>
    <property type="evidence" value="ECO:0007669"/>
    <property type="project" value="TreeGrafter"/>
</dbReference>
<feature type="active site" description="Nucleophile" evidence="3">
    <location>
        <position position="258"/>
    </location>
</feature>
<protein>
    <submittedName>
        <fullName evidence="4">Dimethylargininase (N[G],N[G]-dimethylarginine dimethylaminohydrolase)</fullName>
        <ecNumber evidence="4">2.1.4.-</ecNumber>
        <ecNumber evidence="4">3.5.3.18</ecNumber>
        <ecNumber evidence="4">3.5.3.6</ecNumber>
    </submittedName>
</protein>
<dbReference type="KEGG" id="mcd:MCRO_0228"/>
<dbReference type="GO" id="GO:0016740">
    <property type="term" value="F:transferase activity"/>
    <property type="evidence" value="ECO:0007669"/>
    <property type="project" value="UniProtKB-KW"/>
</dbReference>
<dbReference type="GO" id="GO:0006525">
    <property type="term" value="P:arginine metabolic process"/>
    <property type="evidence" value="ECO:0007669"/>
    <property type="project" value="TreeGrafter"/>
</dbReference>
<gene>
    <name evidence="4" type="ordered locus">MCRO_0228</name>
</gene>
<dbReference type="AlphaFoldDB" id="D5E539"/>
<feature type="active site" description="Proton donor" evidence="3">
    <location>
        <position position="169"/>
    </location>
</feature>
<name>D5E539_MYCCM</name>
<evidence type="ECO:0000256" key="1">
    <source>
        <dbReference type="ARBA" id="ARBA00008532"/>
    </source>
</evidence>
<dbReference type="OrthoDB" id="9790596at2"/>
<dbReference type="EC" id="2.1.4.-" evidence="4"/>
<dbReference type="PANTHER" id="PTHR12737:SF9">
    <property type="entry name" value="DIMETHYLARGININASE"/>
    <property type="match status" value="1"/>
</dbReference>
<dbReference type="eggNOG" id="COG1834">
    <property type="taxonomic scope" value="Bacteria"/>
</dbReference>
<keyword evidence="5" id="KW-1185">Reference proteome</keyword>
<dbReference type="EMBL" id="CP001991">
    <property type="protein sequence ID" value="ADE20032.1"/>
    <property type="molecule type" value="Genomic_DNA"/>
</dbReference>
<sequence>MKKPIYKQFIFKKPSRSLIDGITMNPQYGKPVYETAVQQHGEYVKAIQNLGIKTHVLEPNEQYPDSCFVEDPAVIVSKKLAILTNPGTSSRNGEVFQIYEALREHFKPSQIKTITFPGTMDGGDVMEVGDTFYIGVSARTNKEGIKQFASYVKAEGKKVVSVPLHEYLHLKTGVNYIENNNLLITGEFVGNPIFDKFNQIVVSKEEEYGANCVYVNGYLIMPKGYPEVQNKLEKLKGYKGLIILDTSEFKKIDGGLTCLSLRF</sequence>
<dbReference type="HOGENOM" id="CLU_067923_1_0_14"/>
<dbReference type="SUPFAM" id="SSF55909">
    <property type="entry name" value="Pentein"/>
    <property type="match status" value="1"/>
</dbReference>
<evidence type="ECO:0000313" key="4">
    <source>
        <dbReference type="EMBL" id="ADE20032.1"/>
    </source>
</evidence>
<reference evidence="5" key="1">
    <citation type="submission" date="2010-03" db="EMBL/GenBank/DDBJ databases">
        <title>The complete genome of Mycoplasma crocodyli MP145.</title>
        <authorList>
            <person name="Glass J.I."/>
            <person name="Durkin A.S."/>
            <person name="Hostetler J."/>
            <person name="Jackson J."/>
            <person name="Johnson J."/>
            <person name="May M.A."/>
            <person name="Paralanov V."/>
            <person name="Radune D."/>
            <person name="Szczypinski B."/>
            <person name="Brown D.R."/>
        </authorList>
    </citation>
    <scope>NUCLEOTIDE SEQUENCE [LARGE SCALE GENOMIC DNA]</scope>
    <source>
        <strain evidence="5">ATCC 51981 / MP145</strain>
    </source>
</reference>
<dbReference type="InterPro" id="IPR033199">
    <property type="entry name" value="DDAH-like"/>
</dbReference>
<dbReference type="EC" id="3.5.3.18" evidence="4"/>
<evidence type="ECO:0000256" key="3">
    <source>
        <dbReference type="PIRSR" id="PIRSR633199-1"/>
    </source>
</evidence>
<dbReference type="RefSeq" id="WP_013054808.1">
    <property type="nucleotide sequence ID" value="NC_014014.1"/>
</dbReference>
<keyword evidence="4" id="KW-0808">Transferase</keyword>
<dbReference type="GO" id="GO:0016403">
    <property type="term" value="F:dimethylargininase activity"/>
    <property type="evidence" value="ECO:0007669"/>
    <property type="project" value="UniProtKB-EC"/>
</dbReference>
<dbReference type="GO" id="GO:0045429">
    <property type="term" value="P:positive regulation of nitric oxide biosynthetic process"/>
    <property type="evidence" value="ECO:0007669"/>
    <property type="project" value="TreeGrafter"/>
</dbReference>
<dbReference type="EC" id="3.5.3.6" evidence="4"/>
<evidence type="ECO:0000256" key="2">
    <source>
        <dbReference type="ARBA" id="ARBA00022801"/>
    </source>
</evidence>
<accession>D5E539</accession>
<dbReference type="STRING" id="512564.MCRO_0228"/>
<reference key="2">
    <citation type="submission" date="2010-03" db="EMBL/GenBank/DDBJ databases">
        <authorList>
            <person name="Ma Z."/>
            <person name="Wang X."/>
            <person name="Liu H."/>
        </authorList>
    </citation>
    <scope>NUCLEOTIDE SEQUENCE</scope>
    <source>
        <strain>MP145</strain>
    </source>
</reference>
<dbReference type="Pfam" id="PF19420">
    <property type="entry name" value="DDAH_eukar"/>
    <property type="match status" value="1"/>
</dbReference>
<comment type="similarity">
    <text evidence="1">Belongs to the DDAH family.</text>
</comment>
<dbReference type="PANTHER" id="PTHR12737">
    <property type="entry name" value="DIMETHYLARGININE DIMETHYLAMINOHYDROLASE"/>
    <property type="match status" value="1"/>
</dbReference>
<reference evidence="4 5" key="3">
    <citation type="journal article" date="2011" name="J. Bacteriol.">
        <title>Genome sequences of Mycoplasma alligatoris A21JP2T and Mycoplasma crocodyli MP145T.</title>
        <authorList>
            <person name="Brown D.R."/>
            <person name="Farmerie W.G."/>
            <person name="May M."/>
            <person name="Benders G.A."/>
            <person name="Durkin A.S."/>
            <person name="Hlavinka K."/>
            <person name="Hostetler J."/>
            <person name="Jackson J."/>
            <person name="Johnson J."/>
            <person name="Miller R.H."/>
            <person name="Paralanov V."/>
            <person name="Radune D."/>
            <person name="Szczypinski B."/>
            <person name="Glass J.I."/>
        </authorList>
    </citation>
    <scope>NUCLEOTIDE SEQUENCE [LARGE SCALE GENOMIC DNA]</scope>
    <source>
        <strain evidence="5">ATCC 51981 / MP145</strain>
    </source>
</reference>
<dbReference type="GO" id="GO:0016990">
    <property type="term" value="F:arginine deiminase activity"/>
    <property type="evidence" value="ECO:0007669"/>
    <property type="project" value="UniProtKB-EC"/>
</dbReference>
<organism evidence="4 5">
    <name type="scientific">Mycoplasma crocodyli (strain ATCC 51981 / MP145)</name>
    <dbReference type="NCBI Taxonomy" id="512564"/>
    <lineage>
        <taxon>Bacteria</taxon>
        <taxon>Bacillati</taxon>
        <taxon>Mycoplasmatota</taxon>
        <taxon>Mollicutes</taxon>
        <taxon>Mycoplasmataceae</taxon>
        <taxon>Mycoplasma</taxon>
    </lineage>
</organism>